<keyword evidence="6" id="KW-0479">Metal-binding</keyword>
<keyword evidence="18" id="KW-0732">Signal</keyword>
<keyword evidence="14" id="KW-0539">Nucleus</keyword>
<dbReference type="Pfam" id="PF08264">
    <property type="entry name" value="Anticodon_1"/>
    <property type="match status" value="1"/>
</dbReference>
<evidence type="ECO:0000256" key="14">
    <source>
        <dbReference type="ARBA" id="ARBA00023242"/>
    </source>
</evidence>
<dbReference type="InterPro" id="IPR002300">
    <property type="entry name" value="aa-tRNA-synth_Ia"/>
</dbReference>
<evidence type="ECO:0000259" key="19">
    <source>
        <dbReference type="PROSITE" id="PS50808"/>
    </source>
</evidence>
<dbReference type="InterPro" id="IPR008906">
    <property type="entry name" value="HATC_C_dom"/>
</dbReference>
<dbReference type="GO" id="GO:0004823">
    <property type="term" value="F:leucine-tRNA ligase activity"/>
    <property type="evidence" value="ECO:0007669"/>
    <property type="project" value="UniProtKB-EC"/>
</dbReference>
<dbReference type="EC" id="3.1.3.16" evidence="3"/>
<dbReference type="CDD" id="cd07959">
    <property type="entry name" value="Anticodon_Ia_Leu_AEc"/>
    <property type="match status" value="1"/>
</dbReference>
<dbReference type="Pfam" id="PF05699">
    <property type="entry name" value="Dimer_Tnp_hAT"/>
    <property type="match status" value="1"/>
</dbReference>
<keyword evidence="12" id="KW-0238">DNA-binding</keyword>
<dbReference type="GO" id="GO:0046983">
    <property type="term" value="F:protein dimerization activity"/>
    <property type="evidence" value="ECO:0007669"/>
    <property type="project" value="InterPro"/>
</dbReference>
<dbReference type="GO" id="GO:0003677">
    <property type="term" value="F:DNA binding"/>
    <property type="evidence" value="ECO:0007669"/>
    <property type="project" value="UniProtKB-KW"/>
</dbReference>
<evidence type="ECO:0000313" key="21">
    <source>
        <dbReference type="Proteomes" id="UP000604825"/>
    </source>
</evidence>
<keyword evidence="11" id="KW-0648">Protein biosynthesis</keyword>
<proteinExistence type="predicted"/>
<evidence type="ECO:0000256" key="12">
    <source>
        <dbReference type="ARBA" id="ARBA00023125"/>
    </source>
</evidence>
<keyword evidence="10" id="KW-0067">ATP-binding</keyword>
<keyword evidence="8 16" id="KW-0863">Zinc-finger</keyword>
<evidence type="ECO:0000256" key="10">
    <source>
        <dbReference type="ARBA" id="ARBA00022840"/>
    </source>
</evidence>
<reference evidence="20" key="1">
    <citation type="submission" date="2020-10" db="EMBL/GenBank/DDBJ databases">
        <authorList>
            <person name="Han B."/>
            <person name="Lu T."/>
            <person name="Zhao Q."/>
            <person name="Huang X."/>
            <person name="Zhao Y."/>
        </authorList>
    </citation>
    <scope>NUCLEOTIDE SEQUENCE</scope>
</reference>
<dbReference type="FunFam" id="1.10.730.10:FF:000020">
    <property type="entry name" value="Leucine--tRNA ligase cytoplasmic"/>
    <property type="match status" value="1"/>
</dbReference>
<evidence type="ECO:0000256" key="6">
    <source>
        <dbReference type="ARBA" id="ARBA00022723"/>
    </source>
</evidence>
<feature type="region of interest" description="Disordered" evidence="17">
    <location>
        <begin position="753"/>
        <end position="777"/>
    </location>
</feature>
<protein>
    <recommendedName>
        <fullName evidence="15">Leucyl-tRNA synthetase</fullName>
        <ecNumber evidence="3">3.1.3.16</ecNumber>
        <ecNumber evidence="4">6.1.1.4</ecNumber>
    </recommendedName>
</protein>
<evidence type="ECO:0000256" key="11">
    <source>
        <dbReference type="ARBA" id="ARBA00022917"/>
    </source>
</evidence>
<dbReference type="InterPro" id="IPR025525">
    <property type="entry name" value="hAT-like_transposase_RNase-H"/>
</dbReference>
<dbReference type="GO" id="GO:0004722">
    <property type="term" value="F:protein serine/threonine phosphatase activity"/>
    <property type="evidence" value="ECO:0007669"/>
    <property type="project" value="UniProtKB-EC"/>
</dbReference>
<keyword evidence="13" id="KW-0030">Aminoacyl-tRNA synthetase</keyword>
<keyword evidence="5" id="KW-0436">Ligase</keyword>
<dbReference type="EC" id="6.1.1.4" evidence="4"/>
<evidence type="ECO:0000313" key="20">
    <source>
        <dbReference type="EMBL" id="CAD6269814.1"/>
    </source>
</evidence>
<dbReference type="InterPro" id="IPR014729">
    <property type="entry name" value="Rossmann-like_a/b/a_fold"/>
</dbReference>
<evidence type="ECO:0000256" key="5">
    <source>
        <dbReference type="ARBA" id="ARBA00022598"/>
    </source>
</evidence>
<feature type="domain" description="BED-type" evidence="19">
    <location>
        <begin position="139"/>
        <end position="194"/>
    </location>
</feature>
<dbReference type="InterPro" id="IPR012337">
    <property type="entry name" value="RNaseH-like_sf"/>
</dbReference>
<dbReference type="Pfam" id="PF14372">
    <property type="entry name" value="hAT-like_RNase-H"/>
    <property type="match status" value="1"/>
</dbReference>
<evidence type="ECO:0000256" key="15">
    <source>
        <dbReference type="ARBA" id="ARBA00030520"/>
    </source>
</evidence>
<feature type="chain" id="PRO_5032445919" description="Leucyl-tRNA synthetase" evidence="18">
    <location>
        <begin position="16"/>
        <end position="1235"/>
    </location>
</feature>
<evidence type="ECO:0000256" key="13">
    <source>
        <dbReference type="ARBA" id="ARBA00023146"/>
    </source>
</evidence>
<dbReference type="SMART" id="SM00614">
    <property type="entry name" value="ZnF_BED"/>
    <property type="match status" value="1"/>
</dbReference>
<keyword evidence="7" id="KW-0547">Nucleotide-binding</keyword>
<comment type="subunit">
    <text evidence="2">Homodimer.</text>
</comment>
<name>A0A811RJ38_9POAL</name>
<feature type="compositionally biased region" description="Basic and acidic residues" evidence="17">
    <location>
        <begin position="765"/>
        <end position="776"/>
    </location>
</feature>
<evidence type="ECO:0000256" key="3">
    <source>
        <dbReference type="ARBA" id="ARBA00013081"/>
    </source>
</evidence>
<dbReference type="Pfam" id="PF02892">
    <property type="entry name" value="zf-BED"/>
    <property type="match status" value="1"/>
</dbReference>
<evidence type="ECO:0000256" key="1">
    <source>
        <dbReference type="ARBA" id="ARBA00004123"/>
    </source>
</evidence>
<dbReference type="InterPro" id="IPR004493">
    <property type="entry name" value="Leu-tRNA-synth_Ia_arc/euk"/>
</dbReference>
<dbReference type="SUPFAM" id="SSF53098">
    <property type="entry name" value="Ribonuclease H-like"/>
    <property type="match status" value="1"/>
</dbReference>
<dbReference type="PANTHER" id="PTHR45794:SF2">
    <property type="entry name" value="LEUCINE--TRNA LIGASE"/>
    <property type="match status" value="1"/>
</dbReference>
<dbReference type="GO" id="GO:0005524">
    <property type="term" value="F:ATP binding"/>
    <property type="evidence" value="ECO:0007669"/>
    <property type="project" value="UniProtKB-KW"/>
</dbReference>
<dbReference type="SUPFAM" id="SSF47323">
    <property type="entry name" value="Anticodon-binding domain of a subclass of class I aminoacyl-tRNA synthetases"/>
    <property type="match status" value="1"/>
</dbReference>
<comment type="subcellular location">
    <subcellularLocation>
        <location evidence="1">Nucleus</location>
    </subcellularLocation>
</comment>
<evidence type="ECO:0000256" key="7">
    <source>
        <dbReference type="ARBA" id="ARBA00022741"/>
    </source>
</evidence>
<comment type="caution">
    <text evidence="20">The sequence shown here is derived from an EMBL/GenBank/DDBJ whole genome shotgun (WGS) entry which is preliminary data.</text>
</comment>
<dbReference type="GO" id="GO:0006429">
    <property type="term" value="P:leucyl-tRNA aminoacylation"/>
    <property type="evidence" value="ECO:0007669"/>
    <property type="project" value="InterPro"/>
</dbReference>
<dbReference type="SUPFAM" id="SSF52374">
    <property type="entry name" value="Nucleotidylyl transferase"/>
    <property type="match status" value="1"/>
</dbReference>
<dbReference type="InterPro" id="IPR003656">
    <property type="entry name" value="Znf_BED"/>
</dbReference>
<evidence type="ECO:0000256" key="8">
    <source>
        <dbReference type="ARBA" id="ARBA00022771"/>
    </source>
</evidence>
<evidence type="ECO:0000256" key="9">
    <source>
        <dbReference type="ARBA" id="ARBA00022833"/>
    </source>
</evidence>
<feature type="region of interest" description="Disordered" evidence="17">
    <location>
        <begin position="109"/>
        <end position="139"/>
    </location>
</feature>
<gene>
    <name evidence="20" type="ORF">NCGR_LOCUS53112</name>
</gene>
<dbReference type="OrthoDB" id="767562at2759"/>
<evidence type="ECO:0000256" key="17">
    <source>
        <dbReference type="SAM" id="MobiDB-lite"/>
    </source>
</evidence>
<dbReference type="AlphaFoldDB" id="A0A811RJ38"/>
<feature type="signal peptide" evidence="18">
    <location>
        <begin position="1"/>
        <end position="15"/>
    </location>
</feature>
<dbReference type="InterPro" id="IPR013155">
    <property type="entry name" value="M/V/L/I-tRNA-synth_anticd-bd"/>
</dbReference>
<dbReference type="InterPro" id="IPR009080">
    <property type="entry name" value="tRNAsynth_Ia_anticodon-bd"/>
</dbReference>
<dbReference type="Gene3D" id="3.40.50.620">
    <property type="entry name" value="HUPs"/>
    <property type="match status" value="2"/>
</dbReference>
<organism evidence="20 21">
    <name type="scientific">Miscanthus lutarioriparius</name>
    <dbReference type="NCBI Taxonomy" id="422564"/>
    <lineage>
        <taxon>Eukaryota</taxon>
        <taxon>Viridiplantae</taxon>
        <taxon>Streptophyta</taxon>
        <taxon>Embryophyta</taxon>
        <taxon>Tracheophyta</taxon>
        <taxon>Spermatophyta</taxon>
        <taxon>Magnoliopsida</taxon>
        <taxon>Liliopsida</taxon>
        <taxon>Poales</taxon>
        <taxon>Poaceae</taxon>
        <taxon>PACMAD clade</taxon>
        <taxon>Panicoideae</taxon>
        <taxon>Andropogonodae</taxon>
        <taxon>Andropogoneae</taxon>
        <taxon>Saccharinae</taxon>
        <taxon>Miscanthus</taxon>
    </lineage>
</organism>
<dbReference type="GO" id="GO:0008270">
    <property type="term" value="F:zinc ion binding"/>
    <property type="evidence" value="ECO:0007669"/>
    <property type="project" value="UniProtKB-KW"/>
</dbReference>
<evidence type="ECO:0000256" key="2">
    <source>
        <dbReference type="ARBA" id="ARBA00011738"/>
    </source>
</evidence>
<dbReference type="EMBL" id="CAJGYO010000015">
    <property type="protein sequence ID" value="CAD6269814.1"/>
    <property type="molecule type" value="Genomic_DNA"/>
</dbReference>
<dbReference type="Proteomes" id="UP000604825">
    <property type="component" value="Unassembled WGS sequence"/>
</dbReference>
<dbReference type="Pfam" id="PF00133">
    <property type="entry name" value="tRNA-synt_1"/>
    <property type="match status" value="1"/>
</dbReference>
<dbReference type="Gene3D" id="3.60.40.10">
    <property type="entry name" value="PPM-type phosphatase domain"/>
    <property type="match status" value="1"/>
</dbReference>
<dbReference type="PANTHER" id="PTHR45794">
    <property type="entry name" value="LEUCYL-TRNA SYNTHETASE"/>
    <property type="match status" value="1"/>
</dbReference>
<dbReference type="GO" id="GO:0005634">
    <property type="term" value="C:nucleus"/>
    <property type="evidence" value="ECO:0007669"/>
    <property type="project" value="UniProtKB-SubCell"/>
</dbReference>
<dbReference type="PROSITE" id="PS50808">
    <property type="entry name" value="ZF_BED"/>
    <property type="match status" value="1"/>
</dbReference>
<evidence type="ECO:0000256" key="4">
    <source>
        <dbReference type="ARBA" id="ARBA00013164"/>
    </source>
</evidence>
<keyword evidence="9" id="KW-0862">Zinc</keyword>
<feature type="compositionally biased region" description="Polar residues" evidence="17">
    <location>
        <begin position="113"/>
        <end position="123"/>
    </location>
</feature>
<accession>A0A811RJ38</accession>
<evidence type="ECO:0000256" key="18">
    <source>
        <dbReference type="SAM" id="SignalP"/>
    </source>
</evidence>
<evidence type="ECO:0000256" key="16">
    <source>
        <dbReference type="PROSITE-ProRule" id="PRU00027"/>
    </source>
</evidence>
<sequence>MVWISFGCIMVSTLGSNPFLANGLKPTHVAIEGVDTASILDLQLYRTQEEARNPTAPCAVAAAASGGVFRRPRGDYLIVANLDDSHAVLCPRDSKDRLIPVQLTTDLKPDLSSEMSTNTSEGSGTHDSEEGQTSLTPRRKRSNVWEHFEKALVDVDGELKAVCKYCQLKLSTKFGTSSLRGHVANSCPSIESDTRKRFQASMSKQPLDANFVFDPHLCRLLEPWINTMQPTFIVKGQPQQTIHNDSFQKFEELKKELYTELQNLDSRVCLTSDIWTSSQNVEYMAVTAHYIDAEFKIKKKIIWFKKLEYPHSGIAIEEVVRCLTEWDIMDKLFTLTLDNASNNTSACEKLITNHKHELLFDGEHLHVRCSAHILNILVQDGMTVIHTTIQKIRELLKHIDSSVSRLQAFNSLANGMGLASKSAIYLDIPNRWNSTFKMLRESLKYKAVLISYAPRYLEVLPTEEEWAKAAAICEFLKVFEELTLAVSAHRKPTSHKILPLVLSILYALKDPAWQSTDLLKELAASMHSKFEKYWNPDEDNLHNVVKKKRKKKEIAFNLVLVIATILDPRRKADYLDFFFQKVCNNTNQIDMHVKHALEWMRKYFTLYEQRCARKSSVDMMAPANEAFVNEGSLILGKRNLEEEFAQYKSRRRVARAPKFEIDAYLEEEIEEDNEDFDILAWWKGKSDKFPVLSTMVRDFLSIPLSTVSSESAFSLGGRILGDHRSSLTPEMLEALVCGKDWLFKTKDRTSEAKRGQTYSLTTSEEQGHRNQGECRRIQTKPKSRAWTDCLLNNEFEVQKSWDENNVFEADAGSEPPGPGENFFWNFPYPYMNGLLHLGHAFLLSKLEFGAAYHRLRGSNAILPFAFHCTGMPIKASAAKLAREIQQFGNLLVVAQNGRRVLVPQWQMLSRLMLLCQINLRAQLLQRLAHISTCIVTSVPSDSPNDFMALQDLVTKPAPKSDIPPALLSKMKQEFQYWYPFDIQVSGKDLIQNHLTFCIYNHTTVQDLPRRDGMDDANFVTETANSAVMRLTKEISWIEEVTAAESELRTGPPTTYADHVFANEMGIAIKETEKSYNAFMFRDALKSGFYDLQLARDYRLSCGVAGMNHDLLWRFMDVQTRLITPICPHYAAEYMWRKIMKKEGFVIKAGWPVADTPDPTLRIPNKCLQDTIVLMRKLLQNQESGSKKPKKELCLHLHQGKKKKHWPYIYVNEYYCGWKDQCLRVLQSKLTAKRAL</sequence>
<dbReference type="InterPro" id="IPR036457">
    <property type="entry name" value="PPM-type-like_dom_sf"/>
</dbReference>
<keyword evidence="21" id="KW-1185">Reference proteome</keyword>